<organism evidence="7 8">
    <name type="scientific">Pedobacter hiemivivus</name>
    <dbReference type="NCBI Taxonomy" id="2530454"/>
    <lineage>
        <taxon>Bacteria</taxon>
        <taxon>Pseudomonadati</taxon>
        <taxon>Bacteroidota</taxon>
        <taxon>Sphingobacteriia</taxon>
        <taxon>Sphingobacteriales</taxon>
        <taxon>Sphingobacteriaceae</taxon>
        <taxon>Pedobacter</taxon>
    </lineage>
</organism>
<keyword evidence="4" id="KW-0479">Metal-binding</keyword>
<protein>
    <submittedName>
        <fullName evidence="7">Inositol oxygenase</fullName>
    </submittedName>
</protein>
<dbReference type="Proteomes" id="UP000309594">
    <property type="component" value="Unassembled WGS sequence"/>
</dbReference>
<dbReference type="Gene3D" id="1.10.3210.10">
    <property type="entry name" value="Hypothetical protein af1432"/>
    <property type="match status" value="1"/>
</dbReference>
<name>A0A4U1GKS7_9SPHI</name>
<dbReference type="PANTHER" id="PTHR12588:SF0">
    <property type="entry name" value="INOSITOL OXYGENASE"/>
    <property type="match status" value="1"/>
</dbReference>
<evidence type="ECO:0000256" key="2">
    <source>
        <dbReference type="ARBA" id="ARBA00004496"/>
    </source>
</evidence>
<evidence type="ECO:0000256" key="5">
    <source>
        <dbReference type="ARBA" id="ARBA00023002"/>
    </source>
</evidence>
<dbReference type="PANTHER" id="PTHR12588">
    <property type="entry name" value="MYOINOSITOL OXYGENASE"/>
    <property type="match status" value="1"/>
</dbReference>
<keyword evidence="5" id="KW-0560">Oxidoreductase</keyword>
<evidence type="ECO:0000313" key="8">
    <source>
        <dbReference type="Proteomes" id="UP000309594"/>
    </source>
</evidence>
<dbReference type="GO" id="GO:0005737">
    <property type="term" value="C:cytoplasm"/>
    <property type="evidence" value="ECO:0007669"/>
    <property type="project" value="UniProtKB-SubCell"/>
</dbReference>
<keyword evidence="6" id="KW-0408">Iron</keyword>
<dbReference type="SUPFAM" id="SSF109604">
    <property type="entry name" value="HD-domain/PDEase-like"/>
    <property type="match status" value="1"/>
</dbReference>
<comment type="subcellular location">
    <subcellularLocation>
        <location evidence="2">Cytoplasm</location>
    </subcellularLocation>
</comment>
<evidence type="ECO:0000256" key="4">
    <source>
        <dbReference type="ARBA" id="ARBA00022723"/>
    </source>
</evidence>
<dbReference type="GO" id="GO:0019310">
    <property type="term" value="P:inositol catabolic process"/>
    <property type="evidence" value="ECO:0007669"/>
    <property type="project" value="InterPro"/>
</dbReference>
<dbReference type="Pfam" id="PF05153">
    <property type="entry name" value="MIOX"/>
    <property type="match status" value="1"/>
</dbReference>
<comment type="cofactor">
    <cofactor evidence="1">
        <name>Fe cation</name>
        <dbReference type="ChEBI" id="CHEBI:24875"/>
    </cofactor>
</comment>
<evidence type="ECO:0000256" key="3">
    <source>
        <dbReference type="ARBA" id="ARBA00022490"/>
    </source>
</evidence>
<evidence type="ECO:0000313" key="7">
    <source>
        <dbReference type="EMBL" id="TKC63580.1"/>
    </source>
</evidence>
<sequence length="296" mass="35427">MGTNQNNLSSKEANPLTNLDEWEDDLLRRYPEPDSIATAKTTEEYRNYDEPARDTVKEFYRINHTYQTYEFVKEKRNNYLKFDKKEMPIWDAFQFLNQLVDDSDPDTDLDQFQHLLQTSEAIRRDGHPDWMVLVGLMHDMGKVLCLFDEPQWAVVGDTFPVGCAFSDKIVYPEFFKNNPDYSNPEYQTQYGIYKKGCGLRNVTMSWGHDEYVYQMLKDYIPEGGLYMLRYHSFYSWHREGQYEYLLDDKDREMLKWVQLFNPYDLYSKNPVPPDWNKLKSYYEDLVAKYLPATLKF</sequence>
<comment type="caution">
    <text evidence="7">The sequence shown here is derived from an EMBL/GenBank/DDBJ whole genome shotgun (WGS) entry which is preliminary data.</text>
</comment>
<proteinExistence type="predicted"/>
<dbReference type="InterPro" id="IPR007828">
    <property type="entry name" value="Inositol_oxygenase"/>
</dbReference>
<dbReference type="GO" id="GO:0005506">
    <property type="term" value="F:iron ion binding"/>
    <property type="evidence" value="ECO:0007669"/>
    <property type="project" value="InterPro"/>
</dbReference>
<dbReference type="GO" id="GO:0050113">
    <property type="term" value="F:inositol oxygenase activity"/>
    <property type="evidence" value="ECO:0007669"/>
    <property type="project" value="InterPro"/>
</dbReference>
<evidence type="ECO:0000256" key="6">
    <source>
        <dbReference type="ARBA" id="ARBA00023004"/>
    </source>
</evidence>
<accession>A0A4U1GKS7</accession>
<reference evidence="7 8" key="1">
    <citation type="submission" date="2019-04" db="EMBL/GenBank/DDBJ databases">
        <title>Pedobacter sp. RP-1-16 sp. nov., isolated from Arctic soil.</title>
        <authorList>
            <person name="Dahal R.H."/>
            <person name="Kim D.-U."/>
        </authorList>
    </citation>
    <scope>NUCLEOTIDE SEQUENCE [LARGE SCALE GENOMIC DNA]</scope>
    <source>
        <strain evidence="7 8">RP-1-16</strain>
    </source>
</reference>
<evidence type="ECO:0000256" key="1">
    <source>
        <dbReference type="ARBA" id="ARBA00001962"/>
    </source>
</evidence>
<dbReference type="AlphaFoldDB" id="A0A4U1GKS7"/>
<dbReference type="EMBL" id="SWDX01000002">
    <property type="protein sequence ID" value="TKC63580.1"/>
    <property type="molecule type" value="Genomic_DNA"/>
</dbReference>
<dbReference type="RefSeq" id="WP_136879250.1">
    <property type="nucleotide sequence ID" value="NZ_SWDX01000002.1"/>
</dbReference>
<keyword evidence="3" id="KW-0963">Cytoplasm</keyword>
<gene>
    <name evidence="7" type="ORF">FBD94_04270</name>
</gene>